<gene>
    <name evidence="1" type="ORF">F8B43_3974</name>
</gene>
<dbReference type="Proteomes" id="UP000469949">
    <property type="component" value="Unassembled WGS sequence"/>
</dbReference>
<evidence type="ECO:0000313" key="1">
    <source>
        <dbReference type="EMBL" id="KAB7784051.1"/>
    </source>
</evidence>
<reference evidence="1 2" key="1">
    <citation type="submission" date="2019-10" db="EMBL/GenBank/DDBJ databases">
        <title>Draft Genome Sequence of the Caffeine Degrading Methylotroph Methylorubrum populi PINKEL.</title>
        <authorList>
            <person name="Dawson S.C."/>
            <person name="Zhang X."/>
            <person name="Wright M.E."/>
            <person name="Sharma G."/>
            <person name="Langner J.T."/>
            <person name="Ditty J.L."/>
            <person name="Subuyuj G.A."/>
        </authorList>
    </citation>
    <scope>NUCLEOTIDE SEQUENCE [LARGE SCALE GENOMIC DNA]</scope>
    <source>
        <strain evidence="1 2">Pinkel</strain>
    </source>
</reference>
<sequence>MVDSRKSDYAAGLASALHEAGAHDLRLREAPADIRLTSVRARIIDNADRDDVIEDPLG</sequence>
<accession>A0A833J671</accession>
<name>A0A833J671_9HYPH</name>
<comment type="caution">
    <text evidence="1">The sequence shown here is derived from an EMBL/GenBank/DDBJ whole genome shotgun (WGS) entry which is preliminary data.</text>
</comment>
<protein>
    <submittedName>
        <fullName evidence="1">Uncharacterized protein</fullName>
    </submittedName>
</protein>
<proteinExistence type="predicted"/>
<organism evidence="1 2">
    <name type="scientific">Methylorubrum populi</name>
    <dbReference type="NCBI Taxonomy" id="223967"/>
    <lineage>
        <taxon>Bacteria</taxon>
        <taxon>Pseudomonadati</taxon>
        <taxon>Pseudomonadota</taxon>
        <taxon>Alphaproteobacteria</taxon>
        <taxon>Hyphomicrobiales</taxon>
        <taxon>Methylobacteriaceae</taxon>
        <taxon>Methylorubrum</taxon>
    </lineage>
</organism>
<dbReference type="EMBL" id="WEKV01000014">
    <property type="protein sequence ID" value="KAB7784051.1"/>
    <property type="molecule type" value="Genomic_DNA"/>
</dbReference>
<dbReference type="AlphaFoldDB" id="A0A833J671"/>
<evidence type="ECO:0000313" key="2">
    <source>
        <dbReference type="Proteomes" id="UP000469949"/>
    </source>
</evidence>